<dbReference type="AlphaFoldDB" id="A0A4R5TYU1"/>
<evidence type="ECO:0000256" key="8">
    <source>
        <dbReference type="SAM" id="Phobius"/>
    </source>
</evidence>
<evidence type="ECO:0000256" key="5">
    <source>
        <dbReference type="ARBA" id="ARBA00023136"/>
    </source>
</evidence>
<dbReference type="Proteomes" id="UP000295411">
    <property type="component" value="Unassembled WGS sequence"/>
</dbReference>
<dbReference type="RefSeq" id="WP_133402782.1">
    <property type="nucleotide sequence ID" value="NZ_SMTK01000002.1"/>
</dbReference>
<evidence type="ECO:0000256" key="7">
    <source>
        <dbReference type="SAM" id="MobiDB-lite"/>
    </source>
</evidence>
<evidence type="ECO:0000259" key="10">
    <source>
        <dbReference type="Pfam" id="PF12821"/>
    </source>
</evidence>
<feature type="transmembrane region" description="Helical" evidence="8">
    <location>
        <begin position="344"/>
        <end position="364"/>
    </location>
</feature>
<evidence type="ECO:0000313" key="11">
    <source>
        <dbReference type="EMBL" id="TDK26419.1"/>
    </source>
</evidence>
<feature type="domain" description="Threonine/serine exporter-like N-terminal" evidence="9">
    <location>
        <begin position="162"/>
        <end position="402"/>
    </location>
</feature>
<evidence type="ECO:0000313" key="12">
    <source>
        <dbReference type="Proteomes" id="UP000295411"/>
    </source>
</evidence>
<comment type="caution">
    <text evidence="11">The sequence shown here is derived from an EMBL/GenBank/DDBJ whole genome shotgun (WGS) entry which is preliminary data.</text>
</comment>
<feature type="transmembrane region" description="Helical" evidence="8">
    <location>
        <begin position="421"/>
        <end position="440"/>
    </location>
</feature>
<accession>A0A4R5TYU1</accession>
<dbReference type="InterPro" id="IPR010619">
    <property type="entry name" value="ThrE-like_N"/>
</dbReference>
<dbReference type="Pfam" id="PF06738">
    <property type="entry name" value="ThrE"/>
    <property type="match status" value="1"/>
</dbReference>
<feature type="transmembrane region" description="Helical" evidence="8">
    <location>
        <begin position="320"/>
        <end position="338"/>
    </location>
</feature>
<dbReference type="OrthoDB" id="9763957at2"/>
<dbReference type="GO" id="GO:0005886">
    <property type="term" value="C:plasma membrane"/>
    <property type="evidence" value="ECO:0007669"/>
    <property type="project" value="UniProtKB-SubCell"/>
</dbReference>
<feature type="region of interest" description="Disordered" evidence="7">
    <location>
        <begin position="1"/>
        <end position="112"/>
    </location>
</feature>
<evidence type="ECO:0000256" key="4">
    <source>
        <dbReference type="ARBA" id="ARBA00022989"/>
    </source>
</evidence>
<reference evidence="11 12" key="1">
    <citation type="submission" date="2019-03" db="EMBL/GenBank/DDBJ databases">
        <title>Arthrobacter sp. nov., an bacterium isolated from biocrust in Mu Us Desert.</title>
        <authorList>
            <person name="Lixiong L."/>
        </authorList>
    </citation>
    <scope>NUCLEOTIDE SEQUENCE [LARGE SCALE GENOMIC DNA]</scope>
    <source>
        <strain evidence="11 12">SLN-3</strain>
    </source>
</reference>
<keyword evidence="4 8" id="KW-1133">Transmembrane helix</keyword>
<evidence type="ECO:0000256" key="2">
    <source>
        <dbReference type="ARBA" id="ARBA00022475"/>
    </source>
</evidence>
<feature type="transmembrane region" description="Helical" evidence="8">
    <location>
        <begin position="385"/>
        <end position="409"/>
    </location>
</feature>
<evidence type="ECO:0000256" key="1">
    <source>
        <dbReference type="ARBA" id="ARBA00004651"/>
    </source>
</evidence>
<dbReference type="InterPro" id="IPR050539">
    <property type="entry name" value="ThrE_Dicarb/AminoAcid_Exp"/>
</dbReference>
<feature type="transmembrane region" description="Helical" evidence="8">
    <location>
        <begin position="532"/>
        <end position="552"/>
    </location>
</feature>
<protein>
    <submittedName>
        <fullName evidence="11">Threonine/serine exporter family protein</fullName>
    </submittedName>
</protein>
<dbReference type="InterPro" id="IPR024528">
    <property type="entry name" value="ThrE_2"/>
</dbReference>
<dbReference type="EMBL" id="SMTK01000002">
    <property type="protein sequence ID" value="TDK26419.1"/>
    <property type="molecule type" value="Genomic_DNA"/>
</dbReference>
<sequence length="575" mass="60026">MDDKAGSNGGRKPETNPSPAAGPLPVIQRPLRPPSTESPSVARKPGGDPSPPAQGAQRAASTRQPPAPGPAQLSTPGAKPRPRPARRPSRAPSPTDALPTTPRTVRPDRSNAAARNVLRRLVQGEEPPTQAMSIVERLAGSPYANPTIQVGGPDASARKTLDFALSLAETMFRYGAGALEVETSIIAVTAALGLDHIEVDITNQSVVINYSAKDQTPTTVLRVVRSWTNNYAGLTAIHQLVSDIAAGGVSRIEAAQRLEQITRRPKPFPRWMVTAAFGIFGAAIVAFIGGGVFGALIGLGSCILVDLVSRQLGRWRVPEFFSVATSSAMATLIAMLFWWLEVPIAPSLVVVGGILLLLPAGRLVSATQDAINGFPVTAAGRFLSALLIFGGVVSGIAVALVFGAAIGIPDLELLAAPASPYPWPVIAVLIFIAVAMFAVTEQTDLSLVVPTALVGTAGYVLWISAINAGVGYRLAPALAAVLIGALSRIVALRMGAPQLVLAVPAVMFLYPGLAIFRAMYMLTTNTGIPSAGALGLFNAFTVILAVAGGVVLGDNLARPLTRGLGSNERRRNRRR</sequence>
<feature type="domain" description="Threonine/Serine exporter ThrE" evidence="10">
    <location>
        <begin position="428"/>
        <end position="552"/>
    </location>
</feature>
<dbReference type="GO" id="GO:0022857">
    <property type="term" value="F:transmembrane transporter activity"/>
    <property type="evidence" value="ECO:0007669"/>
    <property type="project" value="InterPro"/>
</dbReference>
<comment type="subcellular location">
    <subcellularLocation>
        <location evidence="1">Cell membrane</location>
        <topology evidence="1">Multi-pass membrane protein</topology>
    </subcellularLocation>
</comment>
<keyword evidence="2" id="KW-1003">Cell membrane</keyword>
<feature type="compositionally biased region" description="Basic residues" evidence="7">
    <location>
        <begin position="80"/>
        <end position="89"/>
    </location>
</feature>
<dbReference type="PANTHER" id="PTHR34390">
    <property type="entry name" value="UPF0442 PROTEIN YJJB-RELATED"/>
    <property type="match status" value="1"/>
</dbReference>
<keyword evidence="5 8" id="KW-0472">Membrane</keyword>
<feature type="transmembrane region" description="Helical" evidence="8">
    <location>
        <begin position="447"/>
        <end position="468"/>
    </location>
</feature>
<evidence type="ECO:0000256" key="3">
    <source>
        <dbReference type="ARBA" id="ARBA00022692"/>
    </source>
</evidence>
<keyword evidence="3 8" id="KW-0812">Transmembrane</keyword>
<organism evidence="11 12">
    <name type="scientific">Arthrobacter crusticola</name>
    <dbReference type="NCBI Taxonomy" id="2547960"/>
    <lineage>
        <taxon>Bacteria</taxon>
        <taxon>Bacillati</taxon>
        <taxon>Actinomycetota</taxon>
        <taxon>Actinomycetes</taxon>
        <taxon>Micrococcales</taxon>
        <taxon>Micrococcaceae</taxon>
        <taxon>Arthrobacter</taxon>
    </lineage>
</organism>
<evidence type="ECO:0000259" key="9">
    <source>
        <dbReference type="Pfam" id="PF06738"/>
    </source>
</evidence>
<evidence type="ECO:0000256" key="6">
    <source>
        <dbReference type="ARBA" id="ARBA00034125"/>
    </source>
</evidence>
<comment type="similarity">
    <text evidence="6">Belongs to the ThrE exporter (TC 2.A.79) family.</text>
</comment>
<feature type="transmembrane region" description="Helical" evidence="8">
    <location>
        <begin position="275"/>
        <end position="308"/>
    </location>
</feature>
<dbReference type="GO" id="GO:0015744">
    <property type="term" value="P:succinate transport"/>
    <property type="evidence" value="ECO:0007669"/>
    <property type="project" value="TreeGrafter"/>
</dbReference>
<dbReference type="Pfam" id="PF12821">
    <property type="entry name" value="ThrE_2"/>
    <property type="match status" value="1"/>
</dbReference>
<feature type="transmembrane region" description="Helical" evidence="8">
    <location>
        <begin position="499"/>
        <end position="520"/>
    </location>
</feature>
<feature type="transmembrane region" description="Helical" evidence="8">
    <location>
        <begin position="474"/>
        <end position="492"/>
    </location>
</feature>
<dbReference type="PANTHER" id="PTHR34390:SF2">
    <property type="entry name" value="SUCCINATE TRANSPORTER SUBUNIT YJJP-RELATED"/>
    <property type="match status" value="1"/>
</dbReference>
<keyword evidence="12" id="KW-1185">Reference proteome</keyword>
<proteinExistence type="inferred from homology"/>
<gene>
    <name evidence="11" type="ORF">E2F48_04250</name>
</gene>
<name>A0A4R5TYU1_9MICC</name>